<evidence type="ECO:0000313" key="3">
    <source>
        <dbReference type="Proteomes" id="UP000001699"/>
    </source>
</evidence>
<keyword evidence="1" id="KW-0812">Transmembrane</keyword>
<protein>
    <submittedName>
        <fullName evidence="2">Uncharacterized protein</fullName>
    </submittedName>
</protein>
<keyword evidence="3" id="KW-1185">Reference proteome</keyword>
<organism evidence="2 3">
    <name type="scientific">Aspergillus fumigatus (strain CBS 144.89 / FGSC A1163 / CEA10)</name>
    <name type="common">Neosartorya fumigata</name>
    <dbReference type="NCBI Taxonomy" id="451804"/>
    <lineage>
        <taxon>Eukaryota</taxon>
        <taxon>Fungi</taxon>
        <taxon>Dikarya</taxon>
        <taxon>Ascomycota</taxon>
        <taxon>Pezizomycotina</taxon>
        <taxon>Eurotiomycetes</taxon>
        <taxon>Eurotiomycetidae</taxon>
        <taxon>Eurotiales</taxon>
        <taxon>Aspergillaceae</taxon>
        <taxon>Aspergillus</taxon>
        <taxon>Aspergillus subgen. Fumigati</taxon>
    </lineage>
</organism>
<gene>
    <name evidence="2" type="ORF">AFUB_059100</name>
</gene>
<evidence type="ECO:0000313" key="2">
    <source>
        <dbReference type="EMBL" id="EDP51890.1"/>
    </source>
</evidence>
<feature type="transmembrane region" description="Helical" evidence="1">
    <location>
        <begin position="31"/>
        <end position="53"/>
    </location>
</feature>
<dbReference type="VEuPathDB" id="FungiDB:AFUB_059100"/>
<dbReference type="Proteomes" id="UP000001699">
    <property type="component" value="Unassembled WGS sequence"/>
</dbReference>
<reference evidence="2 3" key="1">
    <citation type="journal article" date="2008" name="PLoS Genet.">
        <title>Genomic islands in the pathogenic filamentous fungus Aspergillus fumigatus.</title>
        <authorList>
            <person name="Fedorova N.D."/>
            <person name="Khaldi N."/>
            <person name="Joardar V.S."/>
            <person name="Maiti R."/>
            <person name="Amedeo P."/>
            <person name="Anderson M.J."/>
            <person name="Crabtree J."/>
            <person name="Silva J.C."/>
            <person name="Badger J.H."/>
            <person name="Albarraq A."/>
            <person name="Angiuoli S."/>
            <person name="Bussey H."/>
            <person name="Bowyer P."/>
            <person name="Cotty P.J."/>
            <person name="Dyer P.S."/>
            <person name="Egan A."/>
            <person name="Galens K."/>
            <person name="Fraser-Liggett C.M."/>
            <person name="Haas B.J."/>
            <person name="Inman J.M."/>
            <person name="Kent R."/>
            <person name="Lemieux S."/>
            <person name="Malavazi I."/>
            <person name="Orvis J."/>
            <person name="Roemer T."/>
            <person name="Ronning C.M."/>
            <person name="Sundaram J.P."/>
            <person name="Sutton G."/>
            <person name="Turner G."/>
            <person name="Venter J.C."/>
            <person name="White O.R."/>
            <person name="Whitty B.R."/>
            <person name="Youngman P."/>
            <person name="Wolfe K.H."/>
            <person name="Goldman G.H."/>
            <person name="Wortman J.R."/>
            <person name="Jiang B."/>
            <person name="Denning D.W."/>
            <person name="Nierman W.C."/>
        </authorList>
    </citation>
    <scope>NUCLEOTIDE SEQUENCE [LARGE SCALE GENOMIC DNA]</scope>
    <source>
        <strain evidence="3">CBS 144.89 / FGSC A1163 / CEA10</strain>
    </source>
</reference>
<evidence type="ECO:0000256" key="1">
    <source>
        <dbReference type="SAM" id="Phobius"/>
    </source>
</evidence>
<dbReference type="EMBL" id="DS499597">
    <property type="protein sequence ID" value="EDP51890.1"/>
    <property type="molecule type" value="Genomic_DNA"/>
</dbReference>
<name>B0Y0Z9_ASPFC</name>
<dbReference type="AlphaFoldDB" id="B0Y0Z9"/>
<dbReference type="HOGENOM" id="CLU_1618599_0_0_1"/>
<accession>B0Y0Z9</accession>
<sequence length="164" mass="18540">MSMHILFGQSCIPSRKTDIPLIPHPLPLEPLILPVLVLLLLLLLLMLLFLTLIDHLLLQHNTIHTRLEQRTHRRSLALQQPQSIKGQRGLRTLFTFPRSRVYSSRTSCSRSETRGFDARKRGFSVVIGEEDEQLRLAAEAGSSSKENMSTCEGVVVLFLADKES</sequence>
<keyword evidence="1" id="KW-1133">Transmembrane helix</keyword>
<proteinExistence type="predicted"/>
<keyword evidence="1" id="KW-0472">Membrane</keyword>